<evidence type="ECO:0000313" key="1">
    <source>
        <dbReference type="EMBL" id="SJL06953.1"/>
    </source>
</evidence>
<organism evidence="1 2">
    <name type="scientific">Armillaria ostoyae</name>
    <name type="common">Armillaria root rot fungus</name>
    <dbReference type="NCBI Taxonomy" id="47428"/>
    <lineage>
        <taxon>Eukaryota</taxon>
        <taxon>Fungi</taxon>
        <taxon>Dikarya</taxon>
        <taxon>Basidiomycota</taxon>
        <taxon>Agaricomycotina</taxon>
        <taxon>Agaricomycetes</taxon>
        <taxon>Agaricomycetidae</taxon>
        <taxon>Agaricales</taxon>
        <taxon>Marasmiineae</taxon>
        <taxon>Physalacriaceae</taxon>
        <taxon>Armillaria</taxon>
    </lineage>
</organism>
<gene>
    <name evidence="1" type="ORF">ARMOST_10295</name>
</gene>
<proteinExistence type="predicted"/>
<dbReference type="Gene3D" id="1.20.1280.50">
    <property type="match status" value="1"/>
</dbReference>
<dbReference type="AlphaFoldDB" id="A0A284RDX0"/>
<dbReference type="OMA" id="SARRDEW"/>
<sequence>MPFSQPDLHASPFTVLLSSNDPPSDIDTKAVGDFLQVRLTELSRYDEEIASFTALLNRLTNERLHMKEYITAHQGILSPIRKFPSEILAEIFLRTLDDHYDVFDMERGPWALGRICRRWKDVSRSCPALWTSLSIESLHLQPSFRRSRLPGILKEVLALSGNQELDIRYSLQSLIMDDNDIFPSKDLWVTMRSLFWDILQQLLDMLVHHSMRWRNATFVIPFKLGRRLQNAKGRLSSLVSFDLSACEGLEEDGSFDSETIDVLSVVPKLQDLTVTSVPDDMLLSLSWSQMRHLSHDFEASIEDHLRLLTEAPLLETYMAGLHDLSPLENRQLHCTHSSLRHLELSCQDSSPTLLQYLTCPALEELSLESYTTDDFSQPLYEFGDRSRCPLRQLSVKATYIRTLEFLESLASKWDGWSHDLFPGLAVFSMSIEYAGQDTLEILDSVIYIIKARWNAGASSGLRSVSLVIGADAFSGSDLEDELHIEDELDILYQFKEDGLDVNLKRNGLWFIYVH</sequence>
<name>A0A284RDX0_ARMOS</name>
<accession>A0A284RDX0</accession>
<dbReference type="EMBL" id="FUEG01000007">
    <property type="protein sequence ID" value="SJL06953.1"/>
    <property type="molecule type" value="Genomic_DNA"/>
</dbReference>
<evidence type="ECO:0000313" key="2">
    <source>
        <dbReference type="Proteomes" id="UP000219338"/>
    </source>
</evidence>
<dbReference type="OrthoDB" id="2966874at2759"/>
<protein>
    <submittedName>
        <fullName evidence="1">Uncharacterized protein</fullName>
    </submittedName>
</protein>
<reference evidence="2" key="1">
    <citation type="journal article" date="2017" name="Nat. Ecol. Evol.">
        <title>Genome expansion and lineage-specific genetic innovations in the forest pathogenic fungi Armillaria.</title>
        <authorList>
            <person name="Sipos G."/>
            <person name="Prasanna A.N."/>
            <person name="Walter M.C."/>
            <person name="O'Connor E."/>
            <person name="Balint B."/>
            <person name="Krizsan K."/>
            <person name="Kiss B."/>
            <person name="Hess J."/>
            <person name="Varga T."/>
            <person name="Slot J."/>
            <person name="Riley R."/>
            <person name="Boka B."/>
            <person name="Rigling D."/>
            <person name="Barry K."/>
            <person name="Lee J."/>
            <person name="Mihaltcheva S."/>
            <person name="LaButti K."/>
            <person name="Lipzen A."/>
            <person name="Waldron R."/>
            <person name="Moloney N.M."/>
            <person name="Sperisen C."/>
            <person name="Kredics L."/>
            <person name="Vagvoelgyi C."/>
            <person name="Patrignani A."/>
            <person name="Fitzpatrick D."/>
            <person name="Nagy I."/>
            <person name="Doyle S."/>
            <person name="Anderson J.B."/>
            <person name="Grigoriev I.V."/>
            <person name="Gueldener U."/>
            <person name="Muensterkoetter M."/>
            <person name="Nagy L.G."/>
        </authorList>
    </citation>
    <scope>NUCLEOTIDE SEQUENCE [LARGE SCALE GENOMIC DNA]</scope>
    <source>
        <strain evidence="2">C18/9</strain>
    </source>
</reference>
<dbReference type="STRING" id="47428.A0A284RDX0"/>
<keyword evidence="2" id="KW-1185">Reference proteome</keyword>
<dbReference type="Proteomes" id="UP000219338">
    <property type="component" value="Unassembled WGS sequence"/>
</dbReference>